<dbReference type="Gene3D" id="3.10.20.30">
    <property type="match status" value="1"/>
</dbReference>
<accession>A0ABQ5SW77</accession>
<reference evidence="1" key="2">
    <citation type="submission" date="2023-01" db="EMBL/GenBank/DDBJ databases">
        <authorList>
            <person name="Sun Q."/>
            <person name="Evtushenko L."/>
        </authorList>
    </citation>
    <scope>NUCLEOTIDE SEQUENCE</scope>
    <source>
        <strain evidence="1">VKM Ac-1246</strain>
    </source>
</reference>
<dbReference type="Pfam" id="PF02597">
    <property type="entry name" value="ThiS"/>
    <property type="match status" value="1"/>
</dbReference>
<dbReference type="EMBL" id="BSEL01000004">
    <property type="protein sequence ID" value="GLJ67808.1"/>
    <property type="molecule type" value="Genomic_DNA"/>
</dbReference>
<comment type="caution">
    <text evidence="1">The sequence shown here is derived from an EMBL/GenBank/DDBJ whole genome shotgun (WGS) entry which is preliminary data.</text>
</comment>
<dbReference type="PANTHER" id="PTHR34472">
    <property type="entry name" value="SULFUR CARRIER PROTEIN THIS"/>
    <property type="match status" value="1"/>
</dbReference>
<evidence type="ECO:0000313" key="2">
    <source>
        <dbReference type="Proteomes" id="UP001142292"/>
    </source>
</evidence>
<dbReference type="PANTHER" id="PTHR34472:SF1">
    <property type="entry name" value="SULFUR CARRIER PROTEIN THIS"/>
    <property type="match status" value="1"/>
</dbReference>
<dbReference type="InterPro" id="IPR003749">
    <property type="entry name" value="ThiS/MoaD-like"/>
</dbReference>
<dbReference type="InterPro" id="IPR012675">
    <property type="entry name" value="Beta-grasp_dom_sf"/>
</dbReference>
<dbReference type="CDD" id="cd00565">
    <property type="entry name" value="Ubl_ThiS"/>
    <property type="match status" value="1"/>
</dbReference>
<dbReference type="InterPro" id="IPR016155">
    <property type="entry name" value="Mopterin_synth/thiamin_S_b"/>
</dbReference>
<dbReference type="NCBIfam" id="TIGR01683">
    <property type="entry name" value="thiS"/>
    <property type="match status" value="1"/>
</dbReference>
<reference evidence="1" key="1">
    <citation type="journal article" date="2014" name="Int. J. Syst. Evol. Microbiol.">
        <title>Complete genome of a new Firmicutes species belonging to the dominant human colonic microbiota ('Ruminococcus bicirculans') reveals two chromosomes and a selective capacity to utilize plant glucans.</title>
        <authorList>
            <consortium name="NISC Comparative Sequencing Program"/>
            <person name="Wegmann U."/>
            <person name="Louis P."/>
            <person name="Goesmann A."/>
            <person name="Henrissat B."/>
            <person name="Duncan S.H."/>
            <person name="Flint H.J."/>
        </authorList>
    </citation>
    <scope>NUCLEOTIDE SEQUENCE</scope>
    <source>
        <strain evidence="1">VKM Ac-1246</strain>
    </source>
</reference>
<organism evidence="1 2">
    <name type="scientific">Nocardioides luteus</name>
    <dbReference type="NCBI Taxonomy" id="1844"/>
    <lineage>
        <taxon>Bacteria</taxon>
        <taxon>Bacillati</taxon>
        <taxon>Actinomycetota</taxon>
        <taxon>Actinomycetes</taxon>
        <taxon>Propionibacteriales</taxon>
        <taxon>Nocardioidaceae</taxon>
        <taxon>Nocardioides</taxon>
    </lineage>
</organism>
<protein>
    <submittedName>
        <fullName evidence="1">Thiamine biosynthesis protein ThiS</fullName>
    </submittedName>
</protein>
<dbReference type="SUPFAM" id="SSF54285">
    <property type="entry name" value="MoaD/ThiS"/>
    <property type="match status" value="1"/>
</dbReference>
<dbReference type="RefSeq" id="WP_189117974.1">
    <property type="nucleotide sequence ID" value="NZ_BMRK01000005.1"/>
</dbReference>
<dbReference type="Proteomes" id="UP001142292">
    <property type="component" value="Unassembled WGS sequence"/>
</dbReference>
<name>A0ABQ5SW77_9ACTN</name>
<sequence>MRLMINGEPTDLPDGSGVADLLTERTGSAVAVNGEVVPRAEHATTRLADGDVVEIVTAVQGG</sequence>
<proteinExistence type="predicted"/>
<evidence type="ECO:0000313" key="1">
    <source>
        <dbReference type="EMBL" id="GLJ67808.1"/>
    </source>
</evidence>
<keyword evidence="2" id="KW-1185">Reference proteome</keyword>
<dbReference type="InterPro" id="IPR010035">
    <property type="entry name" value="Thi_S"/>
</dbReference>
<gene>
    <name evidence="1" type="ORF">GCM10017579_18440</name>
</gene>